<evidence type="ECO:0000313" key="2">
    <source>
        <dbReference type="Proteomes" id="UP001189624"/>
    </source>
</evidence>
<accession>A0AA86VDT2</accession>
<reference evidence="1" key="1">
    <citation type="submission" date="2023-10" db="EMBL/GenBank/DDBJ databases">
        <authorList>
            <person name="Domelevo Entfellner J.-B."/>
        </authorList>
    </citation>
    <scope>NUCLEOTIDE SEQUENCE</scope>
</reference>
<dbReference type="AlphaFoldDB" id="A0AA86VDT2"/>
<name>A0AA86VDT2_9FABA</name>
<gene>
    <name evidence="1" type="ORF">AYBTSS11_LOCUS11043</name>
</gene>
<organism evidence="1 2">
    <name type="scientific">Sphenostylis stenocarpa</name>
    <dbReference type="NCBI Taxonomy" id="92480"/>
    <lineage>
        <taxon>Eukaryota</taxon>
        <taxon>Viridiplantae</taxon>
        <taxon>Streptophyta</taxon>
        <taxon>Embryophyta</taxon>
        <taxon>Tracheophyta</taxon>
        <taxon>Spermatophyta</taxon>
        <taxon>Magnoliopsida</taxon>
        <taxon>eudicotyledons</taxon>
        <taxon>Gunneridae</taxon>
        <taxon>Pentapetalae</taxon>
        <taxon>rosids</taxon>
        <taxon>fabids</taxon>
        <taxon>Fabales</taxon>
        <taxon>Fabaceae</taxon>
        <taxon>Papilionoideae</taxon>
        <taxon>50 kb inversion clade</taxon>
        <taxon>NPAAA clade</taxon>
        <taxon>indigoferoid/millettioid clade</taxon>
        <taxon>Phaseoleae</taxon>
        <taxon>Sphenostylis</taxon>
    </lineage>
</organism>
<proteinExistence type="predicted"/>
<dbReference type="Gramene" id="rna-AYBTSS11_LOCUS11043">
    <property type="protein sequence ID" value="CAJ1942833.1"/>
    <property type="gene ID" value="gene-AYBTSS11_LOCUS11043"/>
</dbReference>
<evidence type="ECO:0000313" key="1">
    <source>
        <dbReference type="EMBL" id="CAJ1942833.1"/>
    </source>
</evidence>
<dbReference type="EMBL" id="OY731400">
    <property type="protein sequence ID" value="CAJ1942833.1"/>
    <property type="molecule type" value="Genomic_DNA"/>
</dbReference>
<protein>
    <submittedName>
        <fullName evidence="1">Uncharacterized protein</fullName>
    </submittedName>
</protein>
<sequence>MAISQSEPRRISCAYQQCLTKALEGIEKLLEALSPDKKEEIMAKARSTIQLSLADSVLREVMGEKTSDSL</sequence>
<dbReference type="Proteomes" id="UP001189624">
    <property type="component" value="Chromosome 3"/>
</dbReference>
<keyword evidence="2" id="KW-1185">Reference proteome</keyword>